<keyword evidence="13" id="KW-0460">Magnesium</keyword>
<keyword evidence="9 20" id="KW-0812">Transmembrane</keyword>
<dbReference type="InterPro" id="IPR023214">
    <property type="entry name" value="HAD_sf"/>
</dbReference>
<keyword evidence="7" id="KW-0597">Phosphoprotein</keyword>
<comment type="catalytic activity">
    <reaction evidence="19">
        <text>Ca(2+)(in) + ATP + H2O = Ca(2+)(out) + ADP + phosphate + H(+)</text>
        <dbReference type="Rhea" id="RHEA:18105"/>
        <dbReference type="ChEBI" id="CHEBI:15377"/>
        <dbReference type="ChEBI" id="CHEBI:15378"/>
        <dbReference type="ChEBI" id="CHEBI:29108"/>
        <dbReference type="ChEBI" id="CHEBI:30616"/>
        <dbReference type="ChEBI" id="CHEBI:43474"/>
        <dbReference type="ChEBI" id="CHEBI:456216"/>
        <dbReference type="EC" id="7.2.2.10"/>
    </reaction>
    <physiologicalReaction direction="left-to-right" evidence="19">
        <dbReference type="Rhea" id="RHEA:18106"/>
    </physiologicalReaction>
</comment>
<dbReference type="Pfam" id="PF00122">
    <property type="entry name" value="E1-E2_ATPase"/>
    <property type="match status" value="1"/>
</dbReference>
<evidence type="ECO:0000256" key="16">
    <source>
        <dbReference type="ARBA" id="ARBA00022989"/>
    </source>
</evidence>
<dbReference type="Pfam" id="PF00690">
    <property type="entry name" value="Cation_ATPase_N"/>
    <property type="match status" value="1"/>
</dbReference>
<evidence type="ECO:0000313" key="22">
    <source>
        <dbReference type="Ensembl" id="ENSEASP00005025225.1"/>
    </source>
</evidence>
<dbReference type="CDD" id="cd02083">
    <property type="entry name" value="P-type_ATPase_SERCA"/>
    <property type="match status" value="1"/>
</dbReference>
<dbReference type="InterPro" id="IPR001757">
    <property type="entry name" value="P_typ_ATPase"/>
</dbReference>
<gene>
    <name evidence="22" type="primary">ATP2A1</name>
</gene>
<keyword evidence="16 20" id="KW-1133">Transmembrane helix</keyword>
<dbReference type="Gene3D" id="3.40.50.1000">
    <property type="entry name" value="HAD superfamily/HAD-like"/>
    <property type="match status" value="1"/>
</dbReference>
<dbReference type="InterPro" id="IPR036412">
    <property type="entry name" value="HAD-like_sf"/>
</dbReference>
<dbReference type="GO" id="GO:0005524">
    <property type="term" value="F:ATP binding"/>
    <property type="evidence" value="ECO:0007669"/>
    <property type="project" value="UniProtKB-KW"/>
</dbReference>
<keyword evidence="11" id="KW-0106">Calcium</keyword>
<evidence type="ECO:0000256" key="2">
    <source>
        <dbReference type="ARBA" id="ARBA00004326"/>
    </source>
</evidence>
<dbReference type="Gene3D" id="2.70.150.10">
    <property type="entry name" value="Calcium-transporting ATPase, cytoplasmic transduction domain A"/>
    <property type="match status" value="1"/>
</dbReference>
<dbReference type="Pfam" id="PF08282">
    <property type="entry name" value="Hydrolase_3"/>
    <property type="match status" value="1"/>
</dbReference>
<evidence type="ECO:0000256" key="8">
    <source>
        <dbReference type="ARBA" id="ARBA00022568"/>
    </source>
</evidence>
<dbReference type="Ensembl" id="ENSEAST00005027387.1">
    <property type="protein sequence ID" value="ENSEASP00005025225.1"/>
    <property type="gene ID" value="ENSEASG00005015630.1"/>
</dbReference>
<dbReference type="Gene3D" id="1.20.1110.10">
    <property type="entry name" value="Calcium-transporting ATPase, transmembrane domain"/>
    <property type="match status" value="2"/>
</dbReference>
<feature type="domain" description="Cation-transporting P-type ATPase N-terminal" evidence="21">
    <location>
        <begin position="3"/>
        <end position="71"/>
    </location>
</feature>
<dbReference type="AlphaFoldDB" id="A0A8C4MCM0"/>
<dbReference type="Pfam" id="PF00689">
    <property type="entry name" value="Cation_ATPase_C"/>
    <property type="match status" value="1"/>
</dbReference>
<evidence type="ECO:0000256" key="9">
    <source>
        <dbReference type="ARBA" id="ARBA00022692"/>
    </source>
</evidence>
<dbReference type="FunFam" id="1.20.1110.10:FF:000065">
    <property type="entry name" value="Sarcoplasmic/endoplasmic reticulum calcium ATPase 1"/>
    <property type="match status" value="3"/>
</dbReference>
<comment type="similarity">
    <text evidence="4">Belongs to the cation transport ATPase (P-type) (TC 3.A.3) family. Type IIA subfamily.</text>
</comment>
<keyword evidence="12" id="KW-0067">ATP-binding</keyword>
<dbReference type="Pfam" id="PF13246">
    <property type="entry name" value="Cation_ATPase"/>
    <property type="match status" value="1"/>
</dbReference>
<keyword evidence="15" id="KW-1278">Translocase</keyword>
<dbReference type="SUPFAM" id="SSF56784">
    <property type="entry name" value="HAD-like"/>
    <property type="match status" value="1"/>
</dbReference>
<dbReference type="InterPro" id="IPR059000">
    <property type="entry name" value="ATPase_P-type_domA"/>
</dbReference>
<dbReference type="SUPFAM" id="SSF81660">
    <property type="entry name" value="Metal cation-transporting ATPase, ATP-binding domain N"/>
    <property type="match status" value="1"/>
</dbReference>
<accession>A0A8C4MCM0</accession>
<evidence type="ECO:0000256" key="14">
    <source>
        <dbReference type="ARBA" id="ARBA00022951"/>
    </source>
</evidence>
<dbReference type="InterPro" id="IPR006068">
    <property type="entry name" value="ATPase_P-typ_cation-transptr_C"/>
</dbReference>
<comment type="subcellular location">
    <subcellularLocation>
        <location evidence="3">Endoplasmic reticulum membrane</location>
        <topology evidence="3">Multi-pass membrane protein</topology>
    </subcellularLocation>
    <subcellularLocation>
        <location evidence="2">Sarcoplasmic reticulum membrane</location>
        <topology evidence="2">Multi-pass membrane protein</topology>
    </subcellularLocation>
</comment>
<evidence type="ECO:0000256" key="13">
    <source>
        <dbReference type="ARBA" id="ARBA00022842"/>
    </source>
</evidence>
<dbReference type="NCBIfam" id="TIGR01494">
    <property type="entry name" value="ATPase_P-type"/>
    <property type="match status" value="2"/>
</dbReference>
<evidence type="ECO:0000259" key="21">
    <source>
        <dbReference type="SMART" id="SM00831"/>
    </source>
</evidence>
<evidence type="ECO:0000256" key="7">
    <source>
        <dbReference type="ARBA" id="ARBA00022553"/>
    </source>
</evidence>
<keyword evidence="8" id="KW-0109">Calcium transport</keyword>
<dbReference type="GO" id="GO:0016887">
    <property type="term" value="F:ATP hydrolysis activity"/>
    <property type="evidence" value="ECO:0007669"/>
    <property type="project" value="InterPro"/>
</dbReference>
<dbReference type="EC" id="7.2.2.10" evidence="5"/>
<feature type="transmembrane region" description="Helical" evidence="20">
    <location>
        <begin position="890"/>
        <end position="909"/>
    </location>
</feature>
<keyword evidence="18 20" id="KW-0472">Membrane</keyword>
<evidence type="ECO:0000256" key="11">
    <source>
        <dbReference type="ARBA" id="ARBA00022837"/>
    </source>
</evidence>
<dbReference type="PRINTS" id="PR00119">
    <property type="entry name" value="CATATPASE"/>
</dbReference>
<evidence type="ECO:0000256" key="15">
    <source>
        <dbReference type="ARBA" id="ARBA00022967"/>
    </source>
</evidence>
<reference evidence="22" key="1">
    <citation type="submission" date="2023-03" db="UniProtKB">
        <authorList>
            <consortium name="Ensembl"/>
        </authorList>
    </citation>
    <scope>IDENTIFICATION</scope>
</reference>
<dbReference type="SUPFAM" id="SSF81665">
    <property type="entry name" value="Calcium ATPase, transmembrane domain M"/>
    <property type="match status" value="1"/>
</dbReference>
<evidence type="ECO:0000256" key="4">
    <source>
        <dbReference type="ARBA" id="ARBA00005675"/>
    </source>
</evidence>
<keyword evidence="10" id="KW-0547">Nucleotide-binding</keyword>
<feature type="transmembrane region" description="Helical" evidence="20">
    <location>
        <begin position="795"/>
        <end position="819"/>
    </location>
</feature>
<keyword evidence="14" id="KW-0703">Sarcoplasmic reticulum</keyword>
<dbReference type="PRINTS" id="PR00120">
    <property type="entry name" value="HATPASE"/>
</dbReference>
<sequence length="1107" mass="121616">MEAAHSKTTEECLAYFGVSETAGLTPEQVKRHLEKYGPNGKSLWELVVEQFEDLLVRILLLAACISFVLAWFEEGEETVTAFVEPFVILLILIANAIVGVWQERNAENAIEALKEYEPEMGKVYRADRKSVQRIKARDIVPGDIVEVAVGDKVPADIRILSIKSTTLRVDQSILTGESVSVIKHTEPVPDPRAVNQDKKNMLFSGTNIAAGKALGIVATTGVNTEIGKIRDQMAATEQDKTPLQQKLDEFGEQLSKVISLICVAVWLINIGHFNDPVHGGSWLRGAIYYFKIAVALAVAAIPEGIVASLSPPTCQSQLQRPFFQISFPSPLHYSSFVLSPASHRPSCSHHHLPGLGYPLKNDKPVRAGQYDGLVEVATICALCNDSSLDFNEAKGVYEKVGEATETALTTLVEKMNVFNTDVRNLSKVERANACNSVIRQLMKKEFTLEFSRDRKSMSVYCSPAKSRAAVGNKMFVKGAPEGVLDRCNYVRVGTTRVPMAGPVKERILSVIKEWGTGRDTLRCLALATRDTPPKREDMILDDSARFMEYETDLTFIGVVGMLDPPRKEVTGSIQLCRDAGIRVIMITGDNKGTAIAICRRIGIFGENEEVADRAYTGREFDDLPLAEQREACRRACCFARVEPSHKSKIVEYLQSFDEITAMTGDGVNDAPALKKAEIGIAMGSGTAVAKTASEMVLADDNFSTIVAAVEEGRAIYNNMKQFIRYLISSNVGEVVCIFLTAALGLPEALIPVQLLWVNLVTDGLPATALGFNPPDLDIMDRPPRSPKEPLISGWLFFRYMAIGGYVGAATVGAAAWWFLFAEDGPHVTYSQLTHFMKCNEHNADFEGVDCEVFEAPEPMTMALSVLVTIEMCNALNSLSENQSLVRMPPWVNIWLVGSICLSMSLHFLILYVDPLPMIFKLQALDLTHWLMVLKISFPVILLDEVLKFVARNYLEGKMLPASEPRQPLSRAVSTALPLRCEGACPPPFQVGVLPAHRPFLLAPGLHAQCRYIVLGAPTTSSALLALYAHLSPSFDNGCLSVLSGHRITCSPSSISLKPCHRYRPLFLPLSQLLCPLPALFSPLGGTQGHLRSQLHPEPLLPPPLPRF</sequence>
<proteinExistence type="inferred from homology"/>
<dbReference type="InterPro" id="IPR023299">
    <property type="entry name" value="ATPase_P-typ_cyto_dom_N"/>
</dbReference>
<evidence type="ECO:0000256" key="10">
    <source>
        <dbReference type="ARBA" id="ARBA00022741"/>
    </source>
</evidence>
<evidence type="ECO:0000256" key="5">
    <source>
        <dbReference type="ARBA" id="ARBA00012790"/>
    </source>
</evidence>
<feature type="transmembrane region" description="Helical" evidence="20">
    <location>
        <begin position="78"/>
        <end position="101"/>
    </location>
</feature>
<dbReference type="InterPro" id="IPR008250">
    <property type="entry name" value="ATPase_P-typ_transduc_dom_A_sf"/>
</dbReference>
<dbReference type="SMART" id="SM00831">
    <property type="entry name" value="Cation_ATPase_N"/>
    <property type="match status" value="1"/>
</dbReference>
<evidence type="ECO:0000256" key="20">
    <source>
        <dbReference type="SAM" id="Phobius"/>
    </source>
</evidence>
<evidence type="ECO:0000256" key="6">
    <source>
        <dbReference type="ARBA" id="ARBA00022448"/>
    </source>
</evidence>
<evidence type="ECO:0000256" key="12">
    <source>
        <dbReference type="ARBA" id="ARBA00022840"/>
    </source>
</evidence>
<protein>
    <recommendedName>
        <fullName evidence="5">P-type Ca(2+) transporter</fullName>
        <ecNumber evidence="5">7.2.2.10</ecNumber>
    </recommendedName>
</protein>
<dbReference type="PANTHER" id="PTHR42861">
    <property type="entry name" value="CALCIUM-TRANSPORTING ATPASE"/>
    <property type="match status" value="1"/>
</dbReference>
<evidence type="ECO:0000256" key="17">
    <source>
        <dbReference type="ARBA" id="ARBA00023065"/>
    </source>
</evidence>
<dbReference type="GO" id="GO:0005388">
    <property type="term" value="F:P-type calcium transporter activity"/>
    <property type="evidence" value="ECO:0007669"/>
    <property type="project" value="UniProtKB-EC"/>
</dbReference>
<evidence type="ECO:0000256" key="19">
    <source>
        <dbReference type="ARBA" id="ARBA00047282"/>
    </source>
</evidence>
<keyword evidence="6" id="KW-0813">Transport</keyword>
<evidence type="ECO:0000256" key="1">
    <source>
        <dbReference type="ARBA" id="ARBA00001946"/>
    </source>
</evidence>
<dbReference type="FunFam" id="3.40.1110.10:FF:000003">
    <property type="entry name" value="Calcium-transporting ATPase"/>
    <property type="match status" value="1"/>
</dbReference>
<evidence type="ECO:0000256" key="3">
    <source>
        <dbReference type="ARBA" id="ARBA00004477"/>
    </source>
</evidence>
<dbReference type="GO" id="GO:0033017">
    <property type="term" value="C:sarcoplasmic reticulum membrane"/>
    <property type="evidence" value="ECO:0007669"/>
    <property type="project" value="UniProtKB-SubCell"/>
</dbReference>
<dbReference type="FunFam" id="3.40.50.1000:FF:000005">
    <property type="entry name" value="Calcium-transporting ATPase 1"/>
    <property type="match status" value="1"/>
</dbReference>
<keyword evidence="17" id="KW-0406">Ion transport</keyword>
<dbReference type="Gene3D" id="3.40.1110.10">
    <property type="entry name" value="Calcium-transporting ATPase, cytoplasmic domain N"/>
    <property type="match status" value="1"/>
</dbReference>
<comment type="cofactor">
    <cofactor evidence="1">
        <name>Mg(2+)</name>
        <dbReference type="ChEBI" id="CHEBI:18420"/>
    </cofactor>
</comment>
<dbReference type="InterPro" id="IPR023298">
    <property type="entry name" value="ATPase_P-typ_TM_dom_sf"/>
</dbReference>
<dbReference type="FunFam" id="2.70.150.10:FF:000160">
    <property type="entry name" value="Sarcoplasmic/endoplasmic reticulum calcium ATPase 1"/>
    <property type="match status" value="1"/>
</dbReference>
<feature type="transmembrane region" description="Helical" evidence="20">
    <location>
        <begin position="54"/>
        <end position="72"/>
    </location>
</feature>
<evidence type="ECO:0000256" key="18">
    <source>
        <dbReference type="ARBA" id="ARBA00023136"/>
    </source>
</evidence>
<dbReference type="SUPFAM" id="SSF81653">
    <property type="entry name" value="Calcium ATPase, transduction domain A"/>
    <property type="match status" value="1"/>
</dbReference>
<dbReference type="InterPro" id="IPR004014">
    <property type="entry name" value="ATPase_P-typ_cation-transptr_N"/>
</dbReference>
<name>A0A8C4MCM0_EQUAS</name>
<organism evidence="22">
    <name type="scientific">Equus asinus asinus</name>
    <dbReference type="NCBI Taxonomy" id="83772"/>
    <lineage>
        <taxon>Eukaryota</taxon>
        <taxon>Metazoa</taxon>
        <taxon>Chordata</taxon>
        <taxon>Craniata</taxon>
        <taxon>Vertebrata</taxon>
        <taxon>Euteleostomi</taxon>
        <taxon>Mammalia</taxon>
        <taxon>Eutheria</taxon>
        <taxon>Laurasiatheria</taxon>
        <taxon>Perissodactyla</taxon>
        <taxon>Equidae</taxon>
        <taxon>Equus</taxon>
    </lineage>
</organism>